<dbReference type="Pfam" id="PF11298">
    <property type="entry name" value="DUF3099"/>
    <property type="match status" value="1"/>
</dbReference>
<protein>
    <submittedName>
        <fullName evidence="3">DUF3099 domain-containing protein</fullName>
    </submittedName>
</protein>
<proteinExistence type="predicted"/>
<organism evidence="3 4">
    <name type="scientific">Streptomyces spinosisporus</name>
    <dbReference type="NCBI Taxonomy" id="2927582"/>
    <lineage>
        <taxon>Bacteria</taxon>
        <taxon>Bacillati</taxon>
        <taxon>Actinomycetota</taxon>
        <taxon>Actinomycetes</taxon>
        <taxon>Kitasatosporales</taxon>
        <taxon>Streptomycetaceae</taxon>
        <taxon>Streptomyces</taxon>
    </lineage>
</organism>
<keyword evidence="2" id="KW-1133">Transmembrane helix</keyword>
<evidence type="ECO:0000313" key="3">
    <source>
        <dbReference type="EMBL" id="MCI3241552.1"/>
    </source>
</evidence>
<name>A0ABS9XIY7_9ACTN</name>
<feature type="region of interest" description="Disordered" evidence="1">
    <location>
        <begin position="110"/>
        <end position="136"/>
    </location>
</feature>
<dbReference type="Proteomes" id="UP001165270">
    <property type="component" value="Unassembled WGS sequence"/>
</dbReference>
<keyword evidence="2" id="KW-0472">Membrane</keyword>
<accession>A0ABS9XIY7</accession>
<sequence length="136" mass="14363">MDGEWTVMHRHGSGKVQVFRITGARTALAEDVRGRQRRYVMAMAVRTLAVVLAIVLWDVERYVAAAALVLGLLLPYVAVVIANAGREQPPSLPATTVVAPWDAVVPAALPAGTSAGPAGRDASAFREGREPGHAAQ</sequence>
<feature type="transmembrane region" description="Helical" evidence="2">
    <location>
        <begin position="39"/>
        <end position="57"/>
    </location>
</feature>
<dbReference type="EMBL" id="JALDAX010000006">
    <property type="protein sequence ID" value="MCI3241552.1"/>
    <property type="molecule type" value="Genomic_DNA"/>
</dbReference>
<feature type="compositionally biased region" description="Basic and acidic residues" evidence="1">
    <location>
        <begin position="123"/>
        <end position="136"/>
    </location>
</feature>
<keyword evidence="4" id="KW-1185">Reference proteome</keyword>
<keyword evidence="2" id="KW-0812">Transmembrane</keyword>
<evidence type="ECO:0000256" key="1">
    <source>
        <dbReference type="SAM" id="MobiDB-lite"/>
    </source>
</evidence>
<reference evidence="3" key="1">
    <citation type="submission" date="2022-03" db="EMBL/GenBank/DDBJ databases">
        <title>Streptomyces 7R015 and 7R016 isolated from Barleria lupulina in Thailand.</title>
        <authorList>
            <person name="Kanchanasin P."/>
            <person name="Phongsopitanun W."/>
            <person name="Tanasupawat S."/>
        </authorList>
    </citation>
    <scope>NUCLEOTIDE SEQUENCE</scope>
    <source>
        <strain evidence="3">7R016</strain>
    </source>
</reference>
<gene>
    <name evidence="3" type="ORF">MQN93_17685</name>
</gene>
<feature type="transmembrane region" description="Helical" evidence="2">
    <location>
        <begin position="63"/>
        <end position="82"/>
    </location>
</feature>
<evidence type="ECO:0000313" key="4">
    <source>
        <dbReference type="Proteomes" id="UP001165270"/>
    </source>
</evidence>
<comment type="caution">
    <text evidence="3">The sequence shown here is derived from an EMBL/GenBank/DDBJ whole genome shotgun (WGS) entry which is preliminary data.</text>
</comment>
<dbReference type="InterPro" id="IPR021449">
    <property type="entry name" value="DUF3099"/>
</dbReference>
<evidence type="ECO:0000256" key="2">
    <source>
        <dbReference type="SAM" id="Phobius"/>
    </source>
</evidence>